<organism evidence="3 4">
    <name type="scientific">Seongchinamella unica</name>
    <dbReference type="NCBI Taxonomy" id="2547392"/>
    <lineage>
        <taxon>Bacteria</taxon>
        <taxon>Pseudomonadati</taxon>
        <taxon>Pseudomonadota</taxon>
        <taxon>Gammaproteobacteria</taxon>
        <taxon>Cellvibrionales</taxon>
        <taxon>Halieaceae</taxon>
        <taxon>Seongchinamella</taxon>
    </lineage>
</organism>
<dbReference type="InterPro" id="IPR027417">
    <property type="entry name" value="P-loop_NTPase"/>
</dbReference>
<keyword evidence="2" id="KW-0802">TPR repeat</keyword>
<dbReference type="SUPFAM" id="SSF48452">
    <property type="entry name" value="TPR-like"/>
    <property type="match status" value="1"/>
</dbReference>
<dbReference type="SMART" id="SM00028">
    <property type="entry name" value="TPR"/>
    <property type="match status" value="4"/>
</dbReference>
<dbReference type="AlphaFoldDB" id="A0A4R5LVQ7"/>
<dbReference type="SUPFAM" id="SSF52540">
    <property type="entry name" value="P-loop containing nucleoside triphosphate hydrolases"/>
    <property type="match status" value="1"/>
</dbReference>
<accession>A0A4R5LVQ7</accession>
<reference evidence="3 4" key="1">
    <citation type="submission" date="2019-03" db="EMBL/GenBank/DDBJ databases">
        <title>Seongchinamella monodicae gen. nov., sp. nov., a novel member of the Gammaproteobacteria isolated from a tidal mudflat of beach.</title>
        <authorList>
            <person name="Yang H.G."/>
            <person name="Kang J.W."/>
            <person name="Lee S.D."/>
        </authorList>
    </citation>
    <scope>NUCLEOTIDE SEQUENCE [LARGE SCALE GENOMIC DNA]</scope>
    <source>
        <strain evidence="3 4">GH4-78</strain>
    </source>
</reference>
<evidence type="ECO:0000313" key="3">
    <source>
        <dbReference type="EMBL" id="TDG15500.1"/>
    </source>
</evidence>
<dbReference type="Gene3D" id="1.25.40.10">
    <property type="entry name" value="Tetratricopeptide repeat domain"/>
    <property type="match status" value="1"/>
</dbReference>
<feature type="repeat" description="TPR" evidence="2">
    <location>
        <begin position="48"/>
        <end position="81"/>
    </location>
</feature>
<dbReference type="PANTHER" id="PTHR12788">
    <property type="entry name" value="PROTEIN-TYROSINE SULFOTRANSFERASE 2"/>
    <property type="match status" value="1"/>
</dbReference>
<feature type="repeat" description="TPR" evidence="2">
    <location>
        <begin position="150"/>
        <end position="183"/>
    </location>
</feature>
<evidence type="ECO:0000256" key="2">
    <source>
        <dbReference type="PROSITE-ProRule" id="PRU00339"/>
    </source>
</evidence>
<evidence type="ECO:0000256" key="1">
    <source>
        <dbReference type="ARBA" id="ARBA00022679"/>
    </source>
</evidence>
<keyword evidence="4" id="KW-1185">Reference proteome</keyword>
<dbReference type="InterPro" id="IPR011990">
    <property type="entry name" value="TPR-like_helical_dom_sf"/>
</dbReference>
<evidence type="ECO:0000313" key="4">
    <source>
        <dbReference type="Proteomes" id="UP000295554"/>
    </source>
</evidence>
<comment type="caution">
    <text evidence="3">The sequence shown here is derived from an EMBL/GenBank/DDBJ whole genome shotgun (WGS) entry which is preliminary data.</text>
</comment>
<dbReference type="Pfam" id="PF14559">
    <property type="entry name" value="TPR_19"/>
    <property type="match status" value="2"/>
</dbReference>
<gene>
    <name evidence="3" type="ORF">E2F43_04515</name>
</gene>
<dbReference type="OrthoDB" id="9815894at2"/>
<proteinExistence type="predicted"/>
<dbReference type="PROSITE" id="PS50005">
    <property type="entry name" value="TPR"/>
    <property type="match status" value="2"/>
</dbReference>
<dbReference type="InterPro" id="IPR019734">
    <property type="entry name" value="TPR_rpt"/>
</dbReference>
<dbReference type="GO" id="GO:0008476">
    <property type="term" value="F:protein-tyrosine sulfotransferase activity"/>
    <property type="evidence" value="ECO:0007669"/>
    <property type="project" value="InterPro"/>
</dbReference>
<dbReference type="Proteomes" id="UP000295554">
    <property type="component" value="Unassembled WGS sequence"/>
</dbReference>
<name>A0A4R5LVQ7_9GAMM</name>
<dbReference type="InterPro" id="IPR026634">
    <property type="entry name" value="TPST-like"/>
</dbReference>
<keyword evidence="1" id="KW-0808">Transferase</keyword>
<sequence>MSNTATGSEDAPDPAQLEARVLAAIARGNTRLAIDVCRQLNSRFPEFASGWYTTSQLAARVGNARGALLAIEKAIALQPENPRWQLQKAACLMRMGDTRGARPLVETLDKIDLDSGFQCAQLALQLSRLDMHERALYHYQRAIRLEPGESEHYYNLATVHRFLGNFSAAEQALESAIELNPGDFEAYKLRSDLGTQTARKNHLDSLLAALERHRDDPNARVQLNFTLAKEYEDLEAWPEAFEHLRHGAAARRERMRYDVNGDVETMQAIAACYDSDFLREHQGSCSNGEAIFVLGMPRTGTTLVERILASHSRVTSAGELNNFALQMSSAAKQQMPAEKVQTGISKLDRVVASTKIDFTRLGQRYIDSTRPLSGDSKRFIDKMPLNFLYAGLIRLALPEAKIVHLQRHPLDTCFAIYKTLFADAYPFSYDLVELGRYYAAYRRLMAHWKEAMPGVIYHQSYEALVADTEGQARKLLQHCELDWEDACLDFHKHRQASTTASATQVRQPVYTSSVGKWRQFRSQLSPLISTLEAEGIDPQLD</sequence>
<dbReference type="Pfam" id="PF13469">
    <property type="entry name" value="Sulfotransfer_3"/>
    <property type="match status" value="1"/>
</dbReference>
<dbReference type="EMBL" id="SMSE01000001">
    <property type="protein sequence ID" value="TDG15500.1"/>
    <property type="molecule type" value="Genomic_DNA"/>
</dbReference>
<dbReference type="PANTHER" id="PTHR12788:SF10">
    <property type="entry name" value="PROTEIN-TYROSINE SULFOTRANSFERASE"/>
    <property type="match status" value="1"/>
</dbReference>
<dbReference type="RefSeq" id="WP_133210018.1">
    <property type="nucleotide sequence ID" value="NZ_SMSE01000001.1"/>
</dbReference>
<protein>
    <submittedName>
        <fullName evidence="3">Tetratricopeptide repeat protein</fullName>
    </submittedName>
</protein>
<dbReference type="Gene3D" id="3.40.50.300">
    <property type="entry name" value="P-loop containing nucleotide triphosphate hydrolases"/>
    <property type="match status" value="1"/>
</dbReference>